<dbReference type="EMBL" id="SRHE01000051">
    <property type="protein sequence ID" value="TWW11745.1"/>
    <property type="molecule type" value="Genomic_DNA"/>
</dbReference>
<feature type="transmembrane region" description="Helical" evidence="1">
    <location>
        <begin position="79"/>
        <end position="101"/>
    </location>
</feature>
<evidence type="ECO:0000313" key="3">
    <source>
        <dbReference type="Proteomes" id="UP000321083"/>
    </source>
</evidence>
<feature type="transmembrane region" description="Helical" evidence="1">
    <location>
        <begin position="52"/>
        <end position="73"/>
    </location>
</feature>
<comment type="caution">
    <text evidence="2">The sequence shown here is derived from an EMBL/GenBank/DDBJ whole genome shotgun (WGS) entry which is preliminary data.</text>
</comment>
<keyword evidence="3" id="KW-1185">Reference proteome</keyword>
<feature type="transmembrane region" description="Helical" evidence="1">
    <location>
        <begin position="126"/>
        <end position="146"/>
    </location>
</feature>
<feature type="transmembrane region" description="Helical" evidence="1">
    <location>
        <begin position="152"/>
        <end position="172"/>
    </location>
</feature>
<keyword evidence="1" id="KW-1133">Transmembrane helix</keyword>
<feature type="non-terminal residue" evidence="2">
    <location>
        <position position="1"/>
    </location>
</feature>
<dbReference type="Proteomes" id="UP000321083">
    <property type="component" value="Unassembled WGS sequence"/>
</dbReference>
<accession>A0A5C6MC83</accession>
<dbReference type="AlphaFoldDB" id="A0A5C6MC83"/>
<name>A0A5C6MC83_9PLAN</name>
<gene>
    <name evidence="2" type="ORF">E3A20_04370</name>
</gene>
<sequence length="209" mass="22975">YELRGETLVCRSSLRLPRYCLVTGKACPDSVALNFPLYYQPGFRVSRLGSRLIVIFLAVVWIVGCIVLGGILTGLGAPVAGIIAFAIVGIGIPLAVGLVAVHRSSSATKLPVTAFLSPGKHRARQWISWLPLVLIVPMMALDWMGVLPTRGIGGFWFLPFLVVNIISQRLWLRGLRLKLKPREDGLYEVIGFSPAFLERLREQAAVRQA</sequence>
<keyword evidence="1" id="KW-0812">Transmembrane</keyword>
<reference evidence="2 3" key="1">
    <citation type="submission" date="2019-08" db="EMBL/GenBank/DDBJ databases">
        <title>100 year-old enigma solved: identification of Planctomyces bekefii, the type genus and species of the phylum Planctomycetes.</title>
        <authorList>
            <person name="Svetlana D.N."/>
            <person name="Overmann J."/>
        </authorList>
    </citation>
    <scope>NUCLEOTIDE SEQUENCE [LARGE SCALE GENOMIC DNA]</scope>
    <source>
        <strain evidence="2">Phe10_nw2017</strain>
    </source>
</reference>
<keyword evidence="1" id="KW-0472">Membrane</keyword>
<proteinExistence type="predicted"/>
<protein>
    <submittedName>
        <fullName evidence="2">Uncharacterized protein</fullName>
    </submittedName>
</protein>
<evidence type="ECO:0000256" key="1">
    <source>
        <dbReference type="SAM" id="Phobius"/>
    </source>
</evidence>
<organism evidence="2 3">
    <name type="scientific">Planctomyces bekefii</name>
    <dbReference type="NCBI Taxonomy" id="1653850"/>
    <lineage>
        <taxon>Bacteria</taxon>
        <taxon>Pseudomonadati</taxon>
        <taxon>Planctomycetota</taxon>
        <taxon>Planctomycetia</taxon>
        <taxon>Planctomycetales</taxon>
        <taxon>Planctomycetaceae</taxon>
        <taxon>Planctomyces</taxon>
    </lineage>
</organism>
<evidence type="ECO:0000313" key="2">
    <source>
        <dbReference type="EMBL" id="TWW11745.1"/>
    </source>
</evidence>
<reference evidence="2 3" key="2">
    <citation type="submission" date="2019-08" db="EMBL/GenBank/DDBJ databases">
        <authorList>
            <person name="Henke P."/>
        </authorList>
    </citation>
    <scope>NUCLEOTIDE SEQUENCE [LARGE SCALE GENOMIC DNA]</scope>
    <source>
        <strain evidence="2">Phe10_nw2017</strain>
    </source>
</reference>